<organism evidence="9 10">
    <name type="scientific">Streptomyces taklimakanensis</name>
    <dbReference type="NCBI Taxonomy" id="2569853"/>
    <lineage>
        <taxon>Bacteria</taxon>
        <taxon>Bacillati</taxon>
        <taxon>Actinomycetota</taxon>
        <taxon>Actinomycetes</taxon>
        <taxon>Kitasatosporales</taxon>
        <taxon>Streptomycetaceae</taxon>
        <taxon>Streptomyces</taxon>
    </lineage>
</organism>
<dbReference type="GO" id="GO:0009073">
    <property type="term" value="P:aromatic amino acid family biosynthetic process"/>
    <property type="evidence" value="ECO:0007669"/>
    <property type="project" value="UniProtKB-KW"/>
</dbReference>
<comment type="caution">
    <text evidence="9">The sequence shown here is derived from an EMBL/GenBank/DDBJ whole genome shotgun (WGS) entry which is preliminary data.</text>
</comment>
<feature type="binding site" evidence="7">
    <location>
        <position position="9"/>
    </location>
    <ligand>
        <name>3-phosphoshikimate</name>
        <dbReference type="ChEBI" id="CHEBI:145989"/>
    </ligand>
</feature>
<feature type="binding site" evidence="7">
    <location>
        <position position="404"/>
    </location>
    <ligand>
        <name>phosphoenolpyruvate</name>
        <dbReference type="ChEBI" id="CHEBI:58702"/>
    </ligand>
</feature>
<dbReference type="Pfam" id="PF00275">
    <property type="entry name" value="EPSP_synthase"/>
    <property type="match status" value="1"/>
</dbReference>
<comment type="similarity">
    <text evidence="2 7">Belongs to the EPSP synthase family.</text>
</comment>
<proteinExistence type="inferred from homology"/>
<feature type="active site" description="Proton acceptor" evidence="7">
    <location>
        <position position="307"/>
    </location>
</feature>
<comment type="subunit">
    <text evidence="7">Monomer.</text>
</comment>
<comment type="function">
    <text evidence="7">Catalyzes the transfer of the enolpyruvyl moiety of phosphoenolpyruvate (PEP) to the 5-hydroxyl of shikimate-3-phosphate (S3P) to produce enolpyruvyl shikimate-3-phosphate and inorganic phosphate.</text>
</comment>
<dbReference type="InterPro" id="IPR036968">
    <property type="entry name" value="Enolpyruvate_Tfrase_sf"/>
</dbReference>
<dbReference type="GO" id="GO:0008652">
    <property type="term" value="P:amino acid biosynthetic process"/>
    <property type="evidence" value="ECO:0007669"/>
    <property type="project" value="UniProtKB-KW"/>
</dbReference>
<feature type="binding site" evidence="7">
    <location>
        <position position="379"/>
    </location>
    <ligand>
        <name>phosphoenolpyruvate</name>
        <dbReference type="ChEBI" id="CHEBI:58702"/>
    </ligand>
</feature>
<feature type="binding site" evidence="7">
    <location>
        <position position="14"/>
    </location>
    <ligand>
        <name>3-phosphoshikimate</name>
        <dbReference type="ChEBI" id="CHEBI:145989"/>
    </ligand>
</feature>
<reference evidence="9 10" key="1">
    <citation type="submission" date="2019-11" db="EMBL/GenBank/DDBJ databases">
        <authorList>
            <person name="Yuan L."/>
        </authorList>
    </citation>
    <scope>NUCLEOTIDE SEQUENCE [LARGE SCALE GENOMIC DNA]</scope>
    <source>
        <strain evidence="9 10">TRM43335</strain>
    </source>
</reference>
<comment type="caution">
    <text evidence="7">Lacks conserved residue(s) required for the propagation of feature annotation.</text>
</comment>
<dbReference type="NCBIfam" id="TIGR01356">
    <property type="entry name" value="aroA"/>
    <property type="match status" value="1"/>
</dbReference>
<sequence>MTAHIPGSKSITNRALLLAACAAGTSRLRSPLVSDDTRAFRDAVVALGTPVAAAPDDAVWEVTGSGRGPVGGAEVWCADAGTAARFLPPFAATGHGEYLFDGSDRLRVRPLGPLTEALARLGARITAAPGGGLPLNLAADGLRGGELTLDGTLSSQHLSGLLMAAPLMRTPLTVRVRGLVSRPYLDLTVALMRRFGARVRHETPAGPAADGTAEEVLHVTPGGYRPADLTVEPDASTASYVLAAAAVTGRSVTVPGLGRGSLQGDLRFVEVLRRMGSRVEITDTATTVTGTGPLRGGFDVDMGDISDTFMTLAAIAPLADAPVTVHGVGHARLKESDRVAAVAENLRACGVRTDSGRDRLTVHPAAPRPARIACHRDHRIAMAFSVLGLRVPGITLDDPGCVTKTFPGFHGELRRLGFATTPPA</sequence>
<dbReference type="SUPFAM" id="SSF55205">
    <property type="entry name" value="EPT/RTPC-like"/>
    <property type="match status" value="1"/>
</dbReference>
<dbReference type="Gene3D" id="3.65.10.10">
    <property type="entry name" value="Enolpyruvate transferase domain"/>
    <property type="match status" value="2"/>
</dbReference>
<dbReference type="InterPro" id="IPR001986">
    <property type="entry name" value="Enolpyruvate_Tfrase_dom"/>
</dbReference>
<keyword evidence="4 7" id="KW-0808">Transferase</keyword>
<feature type="binding site" evidence="7">
    <location>
        <position position="9"/>
    </location>
    <ligand>
        <name>phosphoenolpyruvate</name>
        <dbReference type="ChEBI" id="CHEBI:58702"/>
    </ligand>
</feature>
<feature type="binding site" evidence="7">
    <location>
        <position position="338"/>
    </location>
    <ligand>
        <name>phosphoenolpyruvate</name>
        <dbReference type="ChEBI" id="CHEBI:58702"/>
    </ligand>
</feature>
<accession>A0A6G2B838</accession>
<dbReference type="PROSITE" id="PS00885">
    <property type="entry name" value="EPSP_SYNTHASE_2"/>
    <property type="match status" value="1"/>
</dbReference>
<evidence type="ECO:0000256" key="7">
    <source>
        <dbReference type="HAMAP-Rule" id="MF_00210"/>
    </source>
</evidence>
<comment type="subcellular location">
    <subcellularLocation>
        <location evidence="7">Cytoplasm</location>
    </subcellularLocation>
</comment>
<feature type="binding site" evidence="7">
    <location>
        <position position="307"/>
    </location>
    <ligand>
        <name>3-phosphoshikimate</name>
        <dbReference type="ChEBI" id="CHEBI:145989"/>
    </ligand>
</feature>
<feature type="binding site" evidence="7">
    <location>
        <position position="81"/>
    </location>
    <ligand>
        <name>phosphoenolpyruvate</name>
        <dbReference type="ChEBI" id="CHEBI:58702"/>
    </ligand>
</feature>
<dbReference type="PANTHER" id="PTHR21090">
    <property type="entry name" value="AROM/DEHYDROQUINATE SYNTHASE"/>
    <property type="match status" value="1"/>
</dbReference>
<feature type="binding site" evidence="7">
    <location>
        <position position="155"/>
    </location>
    <ligand>
        <name>3-phosphoshikimate</name>
        <dbReference type="ChEBI" id="CHEBI:145989"/>
    </ligand>
</feature>
<evidence type="ECO:0000256" key="6">
    <source>
        <dbReference type="ARBA" id="ARBA00044633"/>
    </source>
</evidence>
<evidence type="ECO:0000256" key="4">
    <source>
        <dbReference type="ARBA" id="ARBA00022679"/>
    </source>
</evidence>
<dbReference type="EC" id="2.5.1.19" evidence="7"/>
<keyword evidence="5 7" id="KW-0057">Aromatic amino acid biosynthesis</keyword>
<evidence type="ECO:0000256" key="1">
    <source>
        <dbReference type="ARBA" id="ARBA00004811"/>
    </source>
</evidence>
<dbReference type="Proteomes" id="UP000473014">
    <property type="component" value="Unassembled WGS sequence"/>
</dbReference>
<dbReference type="CDD" id="cd01556">
    <property type="entry name" value="EPSP_synthase"/>
    <property type="match status" value="1"/>
</dbReference>
<dbReference type="EMBL" id="WIXO01000001">
    <property type="protein sequence ID" value="MTE18072.1"/>
    <property type="molecule type" value="Genomic_DNA"/>
</dbReference>
<keyword evidence="10" id="KW-1185">Reference proteome</keyword>
<feature type="binding site" evidence="7">
    <location>
        <position position="154"/>
    </location>
    <ligand>
        <name>3-phosphoshikimate</name>
        <dbReference type="ChEBI" id="CHEBI:145989"/>
    </ligand>
</feature>
<dbReference type="InterPro" id="IPR013792">
    <property type="entry name" value="RNA3'P_cycl/enolpyr_Trfase_a/b"/>
</dbReference>
<protein>
    <recommendedName>
        <fullName evidence="7">3-phosphoshikimate 1-carboxyvinyltransferase</fullName>
        <ecNumber evidence="7">2.5.1.19</ecNumber>
    </recommendedName>
    <alternativeName>
        <fullName evidence="7">5-enolpyruvylshikimate-3-phosphate synthase</fullName>
        <shortName evidence="7">EPSP synthase</shortName>
        <shortName evidence="7">EPSPS</shortName>
    </alternativeName>
</protein>
<dbReference type="HAMAP" id="MF_00210">
    <property type="entry name" value="EPSP_synth"/>
    <property type="match status" value="1"/>
</dbReference>
<dbReference type="PANTHER" id="PTHR21090:SF5">
    <property type="entry name" value="PENTAFUNCTIONAL AROM POLYPEPTIDE"/>
    <property type="match status" value="1"/>
</dbReference>
<feature type="binding site" evidence="7">
    <location>
        <position position="10"/>
    </location>
    <ligand>
        <name>3-phosphoshikimate</name>
        <dbReference type="ChEBI" id="CHEBI:145989"/>
    </ligand>
</feature>
<gene>
    <name evidence="7 9" type="primary">aroA</name>
    <name evidence="9" type="ORF">F0L17_02785</name>
</gene>
<feature type="domain" description="Enolpyruvate transferase" evidence="8">
    <location>
        <begin position="4"/>
        <end position="413"/>
    </location>
</feature>
<evidence type="ECO:0000259" key="8">
    <source>
        <dbReference type="Pfam" id="PF00275"/>
    </source>
</evidence>
<evidence type="ECO:0000256" key="3">
    <source>
        <dbReference type="ARBA" id="ARBA00022605"/>
    </source>
</evidence>
<dbReference type="GO" id="GO:0009423">
    <property type="term" value="P:chorismate biosynthetic process"/>
    <property type="evidence" value="ECO:0007669"/>
    <property type="project" value="UniProtKB-UniRule"/>
</dbReference>
<dbReference type="GO" id="GO:0005737">
    <property type="term" value="C:cytoplasm"/>
    <property type="evidence" value="ECO:0007669"/>
    <property type="project" value="UniProtKB-SubCell"/>
</dbReference>
<name>A0A6G2B838_9ACTN</name>
<dbReference type="GO" id="GO:0003866">
    <property type="term" value="F:3-phosphoshikimate 1-carboxyvinyltransferase activity"/>
    <property type="evidence" value="ECO:0007669"/>
    <property type="project" value="UniProtKB-UniRule"/>
</dbReference>
<keyword evidence="3 7" id="KW-0028">Amino-acid biosynthesis</keyword>
<evidence type="ECO:0000313" key="9">
    <source>
        <dbReference type="EMBL" id="MTE18072.1"/>
    </source>
</evidence>
<feature type="binding site" evidence="7">
    <location>
        <position position="156"/>
    </location>
    <ligand>
        <name>3-phosphoshikimate</name>
        <dbReference type="ChEBI" id="CHEBI:145989"/>
    </ligand>
</feature>
<dbReference type="InterPro" id="IPR023193">
    <property type="entry name" value="EPSP_synthase_CS"/>
</dbReference>
<dbReference type="AlphaFoldDB" id="A0A6G2B838"/>
<evidence type="ECO:0000256" key="2">
    <source>
        <dbReference type="ARBA" id="ARBA00009948"/>
    </source>
</evidence>
<evidence type="ECO:0000256" key="5">
    <source>
        <dbReference type="ARBA" id="ARBA00023141"/>
    </source>
</evidence>
<dbReference type="UniPathway" id="UPA00053">
    <property type="reaction ID" value="UER00089"/>
</dbReference>
<dbReference type="OrthoDB" id="9809920at2"/>
<dbReference type="PIRSF" id="PIRSF000505">
    <property type="entry name" value="EPSPS"/>
    <property type="match status" value="1"/>
</dbReference>
<feature type="binding site" evidence="7">
    <location>
        <position position="334"/>
    </location>
    <ligand>
        <name>3-phosphoshikimate</name>
        <dbReference type="ChEBI" id="CHEBI:145989"/>
    </ligand>
</feature>
<evidence type="ECO:0000313" key="10">
    <source>
        <dbReference type="Proteomes" id="UP000473014"/>
    </source>
</evidence>
<feature type="binding site" evidence="7">
    <location>
        <position position="156"/>
    </location>
    <ligand>
        <name>phosphoenolpyruvate</name>
        <dbReference type="ChEBI" id="CHEBI:58702"/>
    </ligand>
</feature>
<feature type="binding site" evidence="7">
    <location>
        <position position="109"/>
    </location>
    <ligand>
        <name>phosphoenolpyruvate</name>
        <dbReference type="ChEBI" id="CHEBI:58702"/>
    </ligand>
</feature>
<dbReference type="InterPro" id="IPR006264">
    <property type="entry name" value="EPSP_synthase"/>
</dbReference>
<comment type="catalytic activity">
    <reaction evidence="6">
        <text>3-phosphoshikimate + phosphoenolpyruvate = 5-O-(1-carboxyvinyl)-3-phosphoshikimate + phosphate</text>
        <dbReference type="Rhea" id="RHEA:21256"/>
        <dbReference type="ChEBI" id="CHEBI:43474"/>
        <dbReference type="ChEBI" id="CHEBI:57701"/>
        <dbReference type="ChEBI" id="CHEBI:58702"/>
        <dbReference type="ChEBI" id="CHEBI:145989"/>
        <dbReference type="EC" id="2.5.1.19"/>
    </reaction>
    <physiologicalReaction direction="left-to-right" evidence="6">
        <dbReference type="Rhea" id="RHEA:21257"/>
    </physiologicalReaction>
</comment>
<keyword evidence="7" id="KW-0963">Cytoplasm</keyword>
<comment type="pathway">
    <text evidence="1 7">Metabolic intermediate biosynthesis; chorismate biosynthesis; chorismate from D-erythrose 4-phosphate and phosphoenolpyruvate: step 6/7.</text>
</comment>